<accession>A0A5B9D6K9</accession>
<gene>
    <name evidence="1" type="ORF">DSAG12_00429</name>
</gene>
<dbReference type="KEGG" id="psyt:DSAG12_00429"/>
<dbReference type="RefSeq" id="WP_147661565.1">
    <property type="nucleotide sequence ID" value="NZ_CP042905.2"/>
</dbReference>
<organism evidence="1 2">
    <name type="scientific">Promethearchaeum syntrophicum</name>
    <dbReference type="NCBI Taxonomy" id="2594042"/>
    <lineage>
        <taxon>Archaea</taxon>
        <taxon>Promethearchaeati</taxon>
        <taxon>Promethearchaeota</taxon>
        <taxon>Promethearchaeia</taxon>
        <taxon>Promethearchaeales</taxon>
        <taxon>Promethearchaeaceae</taxon>
        <taxon>Promethearchaeum</taxon>
    </lineage>
</organism>
<evidence type="ECO:0000313" key="1">
    <source>
        <dbReference type="EMBL" id="QEE14616.1"/>
    </source>
</evidence>
<dbReference type="Proteomes" id="UP000321408">
    <property type="component" value="Chromosome"/>
</dbReference>
<dbReference type="AlphaFoldDB" id="A0A5B9D6K9"/>
<proteinExistence type="predicted"/>
<reference evidence="1 2" key="1">
    <citation type="journal article" date="2020" name="Nature">
        <title>Isolation of an archaeon at the prokaryote-eukaryote interface.</title>
        <authorList>
            <person name="Imachi H."/>
            <person name="Nobu M.K."/>
            <person name="Nakahara N."/>
            <person name="Morono Y."/>
            <person name="Ogawara M."/>
            <person name="Takaki Y."/>
            <person name="Takano Y."/>
            <person name="Uematsu K."/>
            <person name="Ikuta T."/>
            <person name="Ito M."/>
            <person name="Matsui Y."/>
            <person name="Miyazaki M."/>
            <person name="Murata K."/>
            <person name="Saito Y."/>
            <person name="Sakai S."/>
            <person name="Song C."/>
            <person name="Tasumi E."/>
            <person name="Yamanaka Y."/>
            <person name="Yamaguchi T."/>
            <person name="Kamagata Y."/>
            <person name="Tamaki H."/>
            <person name="Takai K."/>
        </authorList>
    </citation>
    <scope>NUCLEOTIDE SEQUENCE [LARGE SCALE GENOMIC DNA]</scope>
    <source>
        <strain evidence="1 2">MK-D1</strain>
    </source>
</reference>
<reference evidence="1 2" key="2">
    <citation type="journal article" date="2024" name="Int. J. Syst. Evol. Microbiol.">
        <title>Promethearchaeum syntrophicum gen. nov., sp. nov., an anaerobic, obligately syntrophic archaeon, the first isolate of the lineage 'Asgard' archaea, and proposal of the new archaeal phylum Promethearchaeota phyl. nov. and kingdom Promethearchaeati regn. nov.</title>
        <authorList>
            <person name="Imachi H."/>
            <person name="Nobu M.K."/>
            <person name="Kato S."/>
            <person name="Takaki Y."/>
            <person name="Miyazaki M."/>
            <person name="Miyata M."/>
            <person name="Ogawara M."/>
            <person name="Saito Y."/>
            <person name="Sakai S."/>
            <person name="Tahara Y.O."/>
            <person name="Takano Y."/>
            <person name="Tasumi E."/>
            <person name="Uematsu K."/>
            <person name="Yoshimura T."/>
            <person name="Itoh T."/>
            <person name="Ohkuma M."/>
            <person name="Takai K."/>
        </authorList>
    </citation>
    <scope>NUCLEOTIDE SEQUENCE [LARGE SCALE GENOMIC DNA]</scope>
    <source>
        <strain evidence="1 2">MK-D1</strain>
    </source>
</reference>
<sequence>MNPNKNNANLHTLVLSEKKPSNILNFEEKVDSFIRQNEKSSTVFIQHKHGIGSQIKNIDACLKLVEQDFGNVEEVSFTTDRYNTKSGELLVIQWKNTIKNRLNL</sequence>
<evidence type="ECO:0000313" key="2">
    <source>
        <dbReference type="Proteomes" id="UP000321408"/>
    </source>
</evidence>
<dbReference type="EMBL" id="CP042905">
    <property type="protein sequence ID" value="QEE14616.1"/>
    <property type="molecule type" value="Genomic_DNA"/>
</dbReference>
<protein>
    <submittedName>
        <fullName evidence="1">Uncharacterized protein</fullName>
    </submittedName>
</protein>
<keyword evidence="2" id="KW-1185">Reference proteome</keyword>
<name>A0A5B9D6K9_9ARCH</name>
<dbReference type="GeneID" id="41328432"/>